<evidence type="ECO:0000313" key="3">
    <source>
        <dbReference type="Proteomes" id="UP000775872"/>
    </source>
</evidence>
<dbReference type="AlphaFoldDB" id="A0A9N9W7X5"/>
<comment type="caution">
    <text evidence="2">The sequence shown here is derived from an EMBL/GenBank/DDBJ whole genome shotgun (WGS) entry which is preliminary data.</text>
</comment>
<accession>A0A9N9W7X5</accession>
<gene>
    <name evidence="2" type="ORF">CSOL1703_00011809</name>
</gene>
<dbReference type="Proteomes" id="UP000775872">
    <property type="component" value="Unassembled WGS sequence"/>
</dbReference>
<evidence type="ECO:0000313" key="2">
    <source>
        <dbReference type="EMBL" id="CAH0046082.1"/>
    </source>
</evidence>
<feature type="chain" id="PRO_5040125385" description="SSCRP protein" evidence="1">
    <location>
        <begin position="18"/>
        <end position="177"/>
    </location>
</feature>
<name>A0A9N9W7X5_9HYPO</name>
<proteinExistence type="predicted"/>
<sequence>MARMLAIILQCLALATAQVLPQSSSTSTSISLSTLQISVPPTTSPGEPPPTIIVTNIKPTATGDPGQGAICECGYTYCSSVLMAMKVPWNEEQLRKAYCATQDAVCDNGTPSSDIKSALFLCLCDTIDQKVGDNLHLVCGCDTCLNIAPDFRGRCKTPCVSGQCKGGGDATEDEYDW</sequence>
<reference evidence="3" key="1">
    <citation type="submission" date="2019-06" db="EMBL/GenBank/DDBJ databases">
        <authorList>
            <person name="Broberg M."/>
        </authorList>
    </citation>
    <scope>NUCLEOTIDE SEQUENCE [LARGE SCALE GENOMIC DNA]</scope>
</reference>
<keyword evidence="3" id="KW-1185">Reference proteome</keyword>
<reference evidence="2 3" key="2">
    <citation type="submission" date="2021-10" db="EMBL/GenBank/DDBJ databases">
        <authorList>
            <person name="Piombo E."/>
        </authorList>
    </citation>
    <scope>NUCLEOTIDE SEQUENCE [LARGE SCALE GENOMIC DNA]</scope>
</reference>
<evidence type="ECO:0008006" key="4">
    <source>
        <dbReference type="Google" id="ProtNLM"/>
    </source>
</evidence>
<protein>
    <recommendedName>
        <fullName evidence="4">SSCRP protein</fullName>
    </recommendedName>
</protein>
<organism evidence="2 3">
    <name type="scientific">Clonostachys solani</name>
    <dbReference type="NCBI Taxonomy" id="160281"/>
    <lineage>
        <taxon>Eukaryota</taxon>
        <taxon>Fungi</taxon>
        <taxon>Dikarya</taxon>
        <taxon>Ascomycota</taxon>
        <taxon>Pezizomycotina</taxon>
        <taxon>Sordariomycetes</taxon>
        <taxon>Hypocreomycetidae</taxon>
        <taxon>Hypocreales</taxon>
        <taxon>Bionectriaceae</taxon>
        <taxon>Clonostachys</taxon>
    </lineage>
</organism>
<keyword evidence="1" id="KW-0732">Signal</keyword>
<dbReference type="OrthoDB" id="4867494at2759"/>
<feature type="signal peptide" evidence="1">
    <location>
        <begin position="1"/>
        <end position="17"/>
    </location>
</feature>
<evidence type="ECO:0000256" key="1">
    <source>
        <dbReference type="SAM" id="SignalP"/>
    </source>
</evidence>
<dbReference type="EMBL" id="CABFOC020000014">
    <property type="protein sequence ID" value="CAH0046082.1"/>
    <property type="molecule type" value="Genomic_DNA"/>
</dbReference>